<proteinExistence type="predicted"/>
<dbReference type="CDD" id="cd12912">
    <property type="entry name" value="PDC2_MCP_like"/>
    <property type="match status" value="1"/>
</dbReference>
<comment type="catalytic activity">
    <reaction evidence="7">
        <text>2 GTP = 3',3'-c-di-GMP + 2 diphosphate</text>
        <dbReference type="Rhea" id="RHEA:24898"/>
        <dbReference type="ChEBI" id="CHEBI:33019"/>
        <dbReference type="ChEBI" id="CHEBI:37565"/>
        <dbReference type="ChEBI" id="CHEBI:58805"/>
        <dbReference type="EC" id="2.7.7.65"/>
    </reaction>
</comment>
<evidence type="ECO:0000313" key="10">
    <source>
        <dbReference type="EMBL" id="CCH49826.1"/>
    </source>
</evidence>
<dbReference type="PANTHER" id="PTHR45138">
    <property type="entry name" value="REGULATORY COMPONENTS OF SENSORY TRANSDUCTION SYSTEM"/>
    <property type="match status" value="1"/>
</dbReference>
<evidence type="ECO:0000313" key="11">
    <source>
        <dbReference type="Proteomes" id="UP000011724"/>
    </source>
</evidence>
<evidence type="ECO:0000256" key="8">
    <source>
        <dbReference type="SAM" id="Phobius"/>
    </source>
</evidence>
<dbReference type="Gene3D" id="3.30.70.270">
    <property type="match status" value="1"/>
</dbReference>
<keyword evidence="11" id="KW-1185">Reference proteome</keyword>
<dbReference type="PATRIC" id="fig|879567.3.peg.2778"/>
<dbReference type="KEGG" id="dpi:BN4_12591"/>
<evidence type="ECO:0000256" key="5">
    <source>
        <dbReference type="ARBA" id="ARBA00022989"/>
    </source>
</evidence>
<reference evidence="11" key="2">
    <citation type="journal article" date="2013" name="Stand. Genomic Sci.">
        <title>Complete genome sequence of Desulfocapsa sulfexigens, a marine deltaproteobacterium specialized in disproportionating inorganic sulfur compounds.</title>
        <authorList>
            <person name="Finster K.W."/>
            <person name="Kjeldsen K.U."/>
            <person name="Kube M."/>
            <person name="Reinhardt R."/>
            <person name="Mussmann M."/>
            <person name="Amann R."/>
            <person name="Schreiber L."/>
        </authorList>
    </citation>
    <scope>NUCLEOTIDE SEQUENCE [LARGE SCALE GENOMIC DNA]</scope>
    <source>
        <strain evidence="11">DSM 10523 / SB164P1</strain>
    </source>
</reference>
<evidence type="ECO:0000256" key="1">
    <source>
        <dbReference type="ARBA" id="ARBA00004651"/>
    </source>
</evidence>
<feature type="domain" description="GGDEF" evidence="9">
    <location>
        <begin position="350"/>
        <end position="474"/>
    </location>
</feature>
<dbReference type="SMART" id="SM00267">
    <property type="entry name" value="GGDEF"/>
    <property type="match status" value="1"/>
</dbReference>
<accession>M1WKL8</accession>
<dbReference type="FunFam" id="3.30.70.270:FF:000001">
    <property type="entry name" value="Diguanylate cyclase domain protein"/>
    <property type="match status" value="1"/>
</dbReference>
<dbReference type="SUPFAM" id="SSF55073">
    <property type="entry name" value="Nucleotide cyclase"/>
    <property type="match status" value="1"/>
</dbReference>
<dbReference type="PROSITE" id="PS50887">
    <property type="entry name" value="GGDEF"/>
    <property type="match status" value="1"/>
</dbReference>
<dbReference type="HOGENOM" id="CLU_029518_0_0_7"/>
<dbReference type="OrthoDB" id="9812260at2"/>
<dbReference type="InterPro" id="IPR043128">
    <property type="entry name" value="Rev_trsase/Diguanyl_cyclase"/>
</dbReference>
<dbReference type="InterPro" id="IPR050469">
    <property type="entry name" value="Diguanylate_Cyclase"/>
</dbReference>
<dbReference type="RefSeq" id="WP_015415869.1">
    <property type="nucleotide sequence ID" value="NC_020409.1"/>
</dbReference>
<gene>
    <name evidence="10" type="ordered locus">BN4_12591</name>
</gene>
<keyword evidence="3" id="KW-1003">Cell membrane</keyword>
<dbReference type="CDD" id="cd18773">
    <property type="entry name" value="PDC1_HK_sensor"/>
    <property type="match status" value="1"/>
</dbReference>
<dbReference type="InterPro" id="IPR029787">
    <property type="entry name" value="Nucleotide_cyclase"/>
</dbReference>
<evidence type="ECO:0000256" key="2">
    <source>
        <dbReference type="ARBA" id="ARBA00012528"/>
    </source>
</evidence>
<dbReference type="Proteomes" id="UP000011724">
    <property type="component" value="Chromosome"/>
</dbReference>
<dbReference type="GO" id="GO:0052621">
    <property type="term" value="F:diguanylate cyclase activity"/>
    <property type="evidence" value="ECO:0007669"/>
    <property type="project" value="UniProtKB-EC"/>
</dbReference>
<dbReference type="eggNOG" id="COG3706">
    <property type="taxonomic scope" value="Bacteria"/>
</dbReference>
<keyword evidence="4 8" id="KW-0812">Transmembrane</keyword>
<protein>
    <recommendedName>
        <fullName evidence="2">diguanylate cyclase</fullName>
        <ecNumber evidence="2">2.7.7.65</ecNumber>
    </recommendedName>
</protein>
<keyword evidence="5 8" id="KW-1133">Transmembrane helix</keyword>
<dbReference type="InterPro" id="IPR000160">
    <property type="entry name" value="GGDEF_dom"/>
</dbReference>
<organism evidence="10 11">
    <name type="scientific">Pseudodesulfovibrio piezophilus (strain DSM 21447 / JCM 15486 / C1TLV30)</name>
    <name type="common">Desulfovibrio piezophilus</name>
    <dbReference type="NCBI Taxonomy" id="1322246"/>
    <lineage>
        <taxon>Bacteria</taxon>
        <taxon>Pseudomonadati</taxon>
        <taxon>Thermodesulfobacteriota</taxon>
        <taxon>Desulfovibrionia</taxon>
        <taxon>Desulfovibrionales</taxon>
        <taxon>Desulfovibrionaceae</taxon>
    </lineage>
</organism>
<feature type="transmembrane region" description="Helical" evidence="8">
    <location>
        <begin position="291"/>
        <end position="312"/>
    </location>
</feature>
<dbReference type="BioCyc" id="DPIE1322246:BN4_RS12990-MONOMER"/>
<comment type="subcellular location">
    <subcellularLocation>
        <location evidence="1">Cell membrane</location>
        <topology evidence="1">Multi-pass membrane protein</topology>
    </subcellularLocation>
</comment>
<dbReference type="Pfam" id="PF02743">
    <property type="entry name" value="dCache_1"/>
    <property type="match status" value="1"/>
</dbReference>
<dbReference type="NCBIfam" id="TIGR00254">
    <property type="entry name" value="GGDEF"/>
    <property type="match status" value="1"/>
</dbReference>
<dbReference type="AlphaFoldDB" id="M1WKL8"/>
<sequence length="474" mass="52869">MSIKTKLLTALSVILIGSFVVTSFVNYTVTREAVREELLNSSLPLTGKNIYSEIHAAMLRPILVSSSMANDAFLKGWINSGESDETAVVRYLNEIKQKYGFLTTFFVSAATDNYYYQGGILKKIGARDPHDVWFYAFARSGKEYNLDVDTNEAEQGKMTIFVNFRVEDEKGRLLGVAGVGVNMDKAIALLAEARKQYDRNVYLVDQDGLIMVHPNKELIEKFYITKAGGIRNLAPAILTPSIEAKNFEYDWDGKHTLLSSIYIPDFKWFLIVEQDESTALVTARNNLVRTLAVGFGASLLIIILCVITINHFQSRLERMAKTDPLTGVANRRALEERFEIAAYKADRYGTSFSIIIVDLDDFKKINDQQGHIAGDTVLRTVAETIARNIRPSDMLARWGGDEFLIMLDGTGDDAQCLIARIRQEMTDSSHETVISFSCGIARYEEADDLGSLTDRADRAMYQAKGKGGDCVMAG</sequence>
<evidence type="ECO:0000256" key="3">
    <source>
        <dbReference type="ARBA" id="ARBA00022475"/>
    </source>
</evidence>
<name>M1WKL8_PSEP2</name>
<dbReference type="GO" id="GO:0005886">
    <property type="term" value="C:plasma membrane"/>
    <property type="evidence" value="ECO:0007669"/>
    <property type="project" value="UniProtKB-SubCell"/>
</dbReference>
<dbReference type="Pfam" id="PF00990">
    <property type="entry name" value="GGDEF"/>
    <property type="match status" value="1"/>
</dbReference>
<evidence type="ECO:0000256" key="4">
    <source>
        <dbReference type="ARBA" id="ARBA00022692"/>
    </source>
</evidence>
<dbReference type="InterPro" id="IPR033479">
    <property type="entry name" value="dCache_1"/>
</dbReference>
<keyword evidence="6 8" id="KW-0472">Membrane</keyword>
<dbReference type="EC" id="2.7.7.65" evidence="2"/>
<evidence type="ECO:0000259" key="9">
    <source>
        <dbReference type="PROSITE" id="PS50887"/>
    </source>
</evidence>
<dbReference type="STRING" id="1322246.BN4_12591"/>
<dbReference type="EMBL" id="FO203427">
    <property type="protein sequence ID" value="CCH49826.1"/>
    <property type="molecule type" value="Genomic_DNA"/>
</dbReference>
<dbReference type="CDD" id="cd01949">
    <property type="entry name" value="GGDEF"/>
    <property type="match status" value="1"/>
</dbReference>
<dbReference type="Gene3D" id="3.30.450.20">
    <property type="entry name" value="PAS domain"/>
    <property type="match status" value="1"/>
</dbReference>
<evidence type="ECO:0000256" key="7">
    <source>
        <dbReference type="ARBA" id="ARBA00034247"/>
    </source>
</evidence>
<dbReference type="PANTHER" id="PTHR45138:SF9">
    <property type="entry name" value="DIGUANYLATE CYCLASE DGCM-RELATED"/>
    <property type="match status" value="1"/>
</dbReference>
<evidence type="ECO:0000256" key="6">
    <source>
        <dbReference type="ARBA" id="ARBA00023136"/>
    </source>
</evidence>
<reference evidence="10 11" key="1">
    <citation type="journal article" date="2013" name="PLoS ONE">
        <title>The first genomic and proteomic characterization of a deep-sea sulfate reducer: insights into the piezophilic lifestyle of Desulfovibrio piezophilus.</title>
        <authorList>
            <person name="Pradel N."/>
            <person name="Ji B."/>
            <person name="Gimenez G."/>
            <person name="Talla E."/>
            <person name="Lenoble P."/>
            <person name="Garel M."/>
            <person name="Tamburini C."/>
            <person name="Fourquet P."/>
            <person name="Lebrun R."/>
            <person name="Bertin P."/>
            <person name="Denis Y."/>
            <person name="Pophillat M."/>
            <person name="Barbe V."/>
            <person name="Ollivier B."/>
            <person name="Dolla A."/>
        </authorList>
    </citation>
    <scope>NUCLEOTIDE SEQUENCE [LARGE SCALE GENOMIC DNA]</scope>
    <source>
        <strain evidence="11">DSM 10523 / SB164P1</strain>
    </source>
</reference>